<dbReference type="CDD" id="cd13639">
    <property type="entry name" value="PBP2_OpuAC_like"/>
    <property type="match status" value="1"/>
</dbReference>
<dbReference type="AlphaFoldDB" id="A0A1G9WPD2"/>
<name>A0A1G9WPD2_9BACI</name>
<dbReference type="STRING" id="237069.SAMN05216498_0818"/>
<dbReference type="OrthoDB" id="9787902at2"/>
<evidence type="ECO:0000256" key="3">
    <source>
        <dbReference type="ARBA" id="ARBA00022475"/>
    </source>
</evidence>
<evidence type="ECO:0000313" key="7">
    <source>
        <dbReference type="EMBL" id="SDM85925.1"/>
    </source>
</evidence>
<comment type="subcellular location">
    <subcellularLocation>
        <location evidence="1">Cell membrane</location>
    </subcellularLocation>
</comment>
<evidence type="ECO:0000256" key="5">
    <source>
        <dbReference type="SAM" id="SignalP"/>
    </source>
</evidence>
<dbReference type="GO" id="GO:0005275">
    <property type="term" value="F:amine transmembrane transporter activity"/>
    <property type="evidence" value="ECO:0007669"/>
    <property type="project" value="TreeGrafter"/>
</dbReference>
<dbReference type="PANTHER" id="PTHR47737">
    <property type="entry name" value="GLYCINE BETAINE/PROLINE BETAINE TRANSPORT SYSTEM PERMEASE PROTEIN PROW"/>
    <property type="match status" value="1"/>
</dbReference>
<proteinExistence type="predicted"/>
<dbReference type="EMBL" id="FNIG01000001">
    <property type="protein sequence ID" value="SDM85925.1"/>
    <property type="molecule type" value="Genomic_DNA"/>
</dbReference>
<gene>
    <name evidence="7" type="ORF">SAMN05216498_0818</name>
</gene>
<evidence type="ECO:0000256" key="1">
    <source>
        <dbReference type="ARBA" id="ARBA00004236"/>
    </source>
</evidence>
<protein>
    <submittedName>
        <fullName evidence="7">Glycine betaine/proline transport system substrate-binding protein</fullName>
    </submittedName>
</protein>
<organism evidence="7 8">
    <name type="scientific">Tenuibacillus multivorans</name>
    <dbReference type="NCBI Taxonomy" id="237069"/>
    <lineage>
        <taxon>Bacteria</taxon>
        <taxon>Bacillati</taxon>
        <taxon>Bacillota</taxon>
        <taxon>Bacilli</taxon>
        <taxon>Bacillales</taxon>
        <taxon>Bacillaceae</taxon>
        <taxon>Tenuibacillus</taxon>
    </lineage>
</organism>
<dbReference type="Gene3D" id="3.40.190.100">
    <property type="entry name" value="Glycine betaine-binding periplasmic protein, domain 2"/>
    <property type="match status" value="1"/>
</dbReference>
<feature type="signal peptide" evidence="5">
    <location>
        <begin position="1"/>
        <end position="17"/>
    </location>
</feature>
<dbReference type="RefSeq" id="WP_093855327.1">
    <property type="nucleotide sequence ID" value="NZ_BJVZ01000018.1"/>
</dbReference>
<dbReference type="GO" id="GO:0043190">
    <property type="term" value="C:ATP-binding cassette (ABC) transporter complex"/>
    <property type="evidence" value="ECO:0007669"/>
    <property type="project" value="InterPro"/>
</dbReference>
<dbReference type="SUPFAM" id="SSF53850">
    <property type="entry name" value="Periplasmic binding protein-like II"/>
    <property type="match status" value="1"/>
</dbReference>
<reference evidence="7 8" key="1">
    <citation type="submission" date="2016-10" db="EMBL/GenBank/DDBJ databases">
        <authorList>
            <person name="de Groot N.N."/>
        </authorList>
    </citation>
    <scope>NUCLEOTIDE SEQUENCE [LARGE SCALE GENOMIC DNA]</scope>
    <source>
        <strain evidence="7 8">CGMCC 1.3442</strain>
    </source>
</reference>
<keyword evidence="4" id="KW-0472">Membrane</keyword>
<dbReference type="GO" id="GO:0015226">
    <property type="term" value="F:carnitine transmembrane transporter activity"/>
    <property type="evidence" value="ECO:0007669"/>
    <property type="project" value="TreeGrafter"/>
</dbReference>
<dbReference type="Proteomes" id="UP000199334">
    <property type="component" value="Unassembled WGS sequence"/>
</dbReference>
<dbReference type="Gene3D" id="3.40.190.10">
    <property type="entry name" value="Periplasmic binding protein-like II"/>
    <property type="match status" value="1"/>
</dbReference>
<dbReference type="PANTHER" id="PTHR47737:SF1">
    <property type="entry name" value="GLYCINE BETAINE_PROLINE BETAINE TRANSPORT SYSTEM PERMEASE PROTEIN PROW"/>
    <property type="match status" value="1"/>
</dbReference>
<keyword evidence="3" id="KW-1003">Cell membrane</keyword>
<keyword evidence="5" id="KW-0732">Signal</keyword>
<dbReference type="InterPro" id="IPR007210">
    <property type="entry name" value="ABC_Gly_betaine_transp_sub-bd"/>
</dbReference>
<dbReference type="GO" id="GO:0031460">
    <property type="term" value="P:glycine betaine transport"/>
    <property type="evidence" value="ECO:0007669"/>
    <property type="project" value="TreeGrafter"/>
</dbReference>
<accession>A0A1G9WPD2</accession>
<sequence>MKKFLTTFMFVTVLVLAACGSQNEDSENGELENETKEKETIVFGQTTWTSTKAPTQIAKQILEEAGYEVEIKLLDQPIIWEGLKTEEIDIFMDAWLPYTEEALWEKYKGDLQKVATSYEEVPLGWVVPEYVDAETIDDLAGQADKFDGEVLTIGEGAGIVSISKEVMQDENYNLDGYELVPSSEAAMMGVMENKFKNEEPFIITGWRPHSMFAKYDLKFLEDTQEHFKYDNVYVLSYKGLEDKHPEVYDILSEWSIEVSDLEEMMNAYQENDKSFEDSAAEWIEENRDTVDEWLGK</sequence>
<dbReference type="Pfam" id="PF04069">
    <property type="entry name" value="OpuAC"/>
    <property type="match status" value="1"/>
</dbReference>
<evidence type="ECO:0000256" key="2">
    <source>
        <dbReference type="ARBA" id="ARBA00022448"/>
    </source>
</evidence>
<keyword evidence="2" id="KW-0813">Transport</keyword>
<feature type="chain" id="PRO_5039333717" evidence="5">
    <location>
        <begin position="18"/>
        <end position="296"/>
    </location>
</feature>
<evidence type="ECO:0000256" key="4">
    <source>
        <dbReference type="ARBA" id="ARBA00023136"/>
    </source>
</evidence>
<feature type="domain" description="ABC-type glycine betaine transport system substrate-binding" evidence="6">
    <location>
        <begin position="40"/>
        <end position="285"/>
    </location>
</feature>
<evidence type="ECO:0000259" key="6">
    <source>
        <dbReference type="Pfam" id="PF04069"/>
    </source>
</evidence>
<evidence type="ECO:0000313" key="8">
    <source>
        <dbReference type="Proteomes" id="UP000199334"/>
    </source>
</evidence>
<keyword evidence="8" id="KW-1185">Reference proteome</keyword>
<dbReference type="PROSITE" id="PS51257">
    <property type="entry name" value="PROKAR_LIPOPROTEIN"/>
    <property type="match status" value="1"/>
</dbReference>
<dbReference type="GO" id="GO:0015871">
    <property type="term" value="P:choline transport"/>
    <property type="evidence" value="ECO:0007669"/>
    <property type="project" value="TreeGrafter"/>
</dbReference>